<sequence length="442" mass="51304">MSIINESDLQRKIREQFDFTQYPKIPVEESPQTDYERLYIHNLVTPYYLRNQQVIKTEGKVILDAGCGSGYKALALALANPGAKIVGIDISEKSVEASRNRLKYHGIENAEFHAMYIEELPSLGWEFDYINNDEVLYLLPDIVEGLQAMKSVLKPDGIIRTNLHSAFQRQNYFKFQEFFKMIGLMDEKPGEMQMEMARETMKSIKDQVLLKQQTWNTQKAELEEYLLSNHLLLGDKGFTIPDVFAALKAADLEFISMINWRHWEITDLFKDEDDLPVFLGLGLAEMSTEDRLHLFELLQPMHRLLDFWCGHPHQGQDFIPVSEWSDSDWQTARVSLHPQLANPQSREDLINCITNHKPFEISKYIKLPVFLPIHLDSGIAACLLPLWERVCTVEELVQRWQQIRPIDPITLEPVSHEKARDEIKELLDTLDPFLYVLLERCG</sequence>
<protein>
    <recommendedName>
        <fullName evidence="1">Methyltransferase domain-containing protein</fullName>
    </recommendedName>
</protein>
<evidence type="ECO:0000259" key="1">
    <source>
        <dbReference type="Pfam" id="PF13847"/>
    </source>
</evidence>
<accession>A0A5M3T6U1</accession>
<dbReference type="CDD" id="cd02440">
    <property type="entry name" value="AdoMet_MTases"/>
    <property type="match status" value="1"/>
</dbReference>
<dbReference type="PANTHER" id="PTHR43464:SF91">
    <property type="entry name" value="SLL0487 PROTEIN"/>
    <property type="match status" value="1"/>
</dbReference>
<proteinExistence type="predicted"/>
<comment type="caution">
    <text evidence="2">The sequence shown here is derived from an EMBL/GenBank/DDBJ whole genome shotgun (WGS) entry which is preliminary data.</text>
</comment>
<keyword evidence="3" id="KW-1185">Reference proteome</keyword>
<dbReference type="InterPro" id="IPR025714">
    <property type="entry name" value="Methyltranfer_dom"/>
</dbReference>
<evidence type="ECO:0000313" key="3">
    <source>
        <dbReference type="Proteomes" id="UP000326169"/>
    </source>
</evidence>
<feature type="domain" description="Methyltransferase" evidence="1">
    <location>
        <begin position="57"/>
        <end position="189"/>
    </location>
</feature>
<dbReference type="SUPFAM" id="SSF53335">
    <property type="entry name" value="S-adenosyl-L-methionine-dependent methyltransferases"/>
    <property type="match status" value="1"/>
</dbReference>
<dbReference type="Gene3D" id="3.40.50.150">
    <property type="entry name" value="Vaccinia Virus protein VP39"/>
    <property type="match status" value="1"/>
</dbReference>
<dbReference type="GeneID" id="301682519"/>
<dbReference type="EMBL" id="BIMW01000075">
    <property type="protein sequence ID" value="GCE93610.1"/>
    <property type="molecule type" value="Genomic_DNA"/>
</dbReference>
<dbReference type="RefSeq" id="WP_014274698.1">
    <property type="nucleotide sequence ID" value="NZ_BIMW01000075.1"/>
</dbReference>
<dbReference type="PANTHER" id="PTHR43464">
    <property type="entry name" value="METHYLTRANSFERASE"/>
    <property type="match status" value="1"/>
</dbReference>
<name>A0A5M3T6U1_LIMPL</name>
<gene>
    <name evidence="2" type="ORF">NIES46_16620</name>
</gene>
<organism evidence="2 3">
    <name type="scientific">Limnospira platensis NIES-46</name>
    <dbReference type="NCBI Taxonomy" id="1236695"/>
    <lineage>
        <taxon>Bacteria</taxon>
        <taxon>Bacillati</taxon>
        <taxon>Cyanobacteriota</taxon>
        <taxon>Cyanophyceae</taxon>
        <taxon>Oscillatoriophycideae</taxon>
        <taxon>Oscillatoriales</taxon>
        <taxon>Sirenicapillariaceae</taxon>
        <taxon>Limnospira</taxon>
    </lineage>
</organism>
<reference evidence="2 3" key="1">
    <citation type="journal article" date="2019" name="J Genomics">
        <title>The Draft Genome of a Hydrogen-producing Cyanobacterium, Arthrospira platensis NIES-46.</title>
        <authorList>
            <person name="Suzuki S."/>
            <person name="Yamaguchi H."/>
            <person name="Kawachi M."/>
        </authorList>
    </citation>
    <scope>NUCLEOTIDE SEQUENCE [LARGE SCALE GENOMIC DNA]</scope>
    <source>
        <strain evidence="2 3">NIES-46</strain>
    </source>
</reference>
<evidence type="ECO:0000313" key="2">
    <source>
        <dbReference type="EMBL" id="GCE93610.1"/>
    </source>
</evidence>
<dbReference type="Pfam" id="PF13847">
    <property type="entry name" value="Methyltransf_31"/>
    <property type="match status" value="1"/>
</dbReference>
<dbReference type="Proteomes" id="UP000326169">
    <property type="component" value="Unassembled WGS sequence"/>
</dbReference>
<dbReference type="InterPro" id="IPR029063">
    <property type="entry name" value="SAM-dependent_MTases_sf"/>
</dbReference>